<reference evidence="3" key="1">
    <citation type="submission" date="2022-04" db="EMBL/GenBank/DDBJ databases">
        <title>Carnegiea gigantea Genome sequencing and assembly v2.</title>
        <authorList>
            <person name="Copetti D."/>
            <person name="Sanderson M.J."/>
            <person name="Burquez A."/>
            <person name="Wojciechowski M.F."/>
        </authorList>
    </citation>
    <scope>NUCLEOTIDE SEQUENCE</scope>
    <source>
        <strain evidence="3">SGP5-SGP5p</strain>
        <tissue evidence="3">Aerial part</tissue>
    </source>
</reference>
<dbReference type="Pfam" id="PF14432">
    <property type="entry name" value="DYW_deaminase"/>
    <property type="match status" value="1"/>
</dbReference>
<evidence type="ECO:0000256" key="1">
    <source>
        <dbReference type="ARBA" id="ARBA00006643"/>
    </source>
</evidence>
<feature type="domain" description="DYW" evidence="2">
    <location>
        <begin position="65"/>
        <end position="152"/>
    </location>
</feature>
<dbReference type="AlphaFoldDB" id="A0A9Q1KQS2"/>
<evidence type="ECO:0000313" key="4">
    <source>
        <dbReference type="Proteomes" id="UP001153076"/>
    </source>
</evidence>
<comment type="caution">
    <text evidence="3">The sequence shown here is derived from an EMBL/GenBank/DDBJ whole genome shotgun (WGS) entry which is preliminary data.</text>
</comment>
<gene>
    <name evidence="3" type="ORF">Cgig2_022870</name>
</gene>
<keyword evidence="4" id="KW-1185">Reference proteome</keyword>
<dbReference type="EMBL" id="JAKOGI010000041">
    <property type="protein sequence ID" value="KAJ8447141.1"/>
    <property type="molecule type" value="Genomic_DNA"/>
</dbReference>
<dbReference type="OrthoDB" id="185373at2759"/>
<organism evidence="3 4">
    <name type="scientific">Carnegiea gigantea</name>
    <dbReference type="NCBI Taxonomy" id="171969"/>
    <lineage>
        <taxon>Eukaryota</taxon>
        <taxon>Viridiplantae</taxon>
        <taxon>Streptophyta</taxon>
        <taxon>Embryophyta</taxon>
        <taxon>Tracheophyta</taxon>
        <taxon>Spermatophyta</taxon>
        <taxon>Magnoliopsida</taxon>
        <taxon>eudicotyledons</taxon>
        <taxon>Gunneridae</taxon>
        <taxon>Pentapetalae</taxon>
        <taxon>Caryophyllales</taxon>
        <taxon>Cactineae</taxon>
        <taxon>Cactaceae</taxon>
        <taxon>Cactoideae</taxon>
        <taxon>Echinocereeae</taxon>
        <taxon>Carnegiea</taxon>
    </lineage>
</organism>
<dbReference type="InterPro" id="IPR032867">
    <property type="entry name" value="DYW_dom"/>
</dbReference>
<name>A0A9Q1KQS2_9CARY</name>
<evidence type="ECO:0000313" key="3">
    <source>
        <dbReference type="EMBL" id="KAJ8447141.1"/>
    </source>
</evidence>
<accession>A0A9Q1KQS2</accession>
<dbReference type="GO" id="GO:0008270">
    <property type="term" value="F:zinc ion binding"/>
    <property type="evidence" value="ECO:0007669"/>
    <property type="project" value="InterPro"/>
</dbReference>
<comment type="similarity">
    <text evidence="1">Belongs to the PPR family. PCMP-H subfamily.</text>
</comment>
<protein>
    <recommendedName>
        <fullName evidence="2">DYW domain-containing protein</fullName>
    </recommendedName>
</protein>
<evidence type="ECO:0000259" key="2">
    <source>
        <dbReference type="Pfam" id="PF14432"/>
    </source>
</evidence>
<proteinExistence type="inferred from homology"/>
<dbReference type="Proteomes" id="UP001153076">
    <property type="component" value="Unassembled WGS sequence"/>
</dbReference>
<sequence>MYECKGKSKEADNMSRLMGLKGVRKELGCRWIDVKDTTYQMISCTQRTNEICALLRIGEEERCMAETQFAISNVELNKEQSLWGHSEKLALSFGLLTLPSSAPTIIKKNLRTDGDCHTVVKFASGIFKRYLIVRDVHRFHHFSGGHCLCQDYCSAAKQEIELHGLELIAQSTWEIKVTHCYREANQVADRLVNLGIHKEVGVVYYDSPPKEAIDVVNADAVGVAWPRKFKRAVIPLSFITAYQGPWVHLLGHNAIGQSGNSISILHIIYRHPDLYIPFRLQGHANSWVDSPPGRFI</sequence>